<dbReference type="InterPro" id="IPR005616">
    <property type="entry name" value="CcmH/CycL/Ccl2/NrfF_N"/>
</dbReference>
<dbReference type="AlphaFoldDB" id="A0A1G9S111"/>
<evidence type="ECO:0000313" key="9">
    <source>
        <dbReference type="EMBL" id="SDM29238.1"/>
    </source>
</evidence>
<keyword evidence="7" id="KW-0812">Transmembrane</keyword>
<dbReference type="PANTHER" id="PTHR47870">
    <property type="entry name" value="CYTOCHROME C-TYPE BIOGENESIS PROTEIN CCMH"/>
    <property type="match status" value="1"/>
</dbReference>
<comment type="function">
    <text evidence="7">Possible subunit of a heme lyase.</text>
</comment>
<comment type="similarity">
    <text evidence="1 7">Belongs to the CcmH/CycL/Ccl2/NrfF family.</text>
</comment>
<dbReference type="CDD" id="cd16378">
    <property type="entry name" value="CcmH_N"/>
    <property type="match status" value="1"/>
</dbReference>
<dbReference type="GO" id="GO:0005886">
    <property type="term" value="C:plasma membrane"/>
    <property type="evidence" value="ECO:0007669"/>
    <property type="project" value="TreeGrafter"/>
</dbReference>
<dbReference type="InterPro" id="IPR051263">
    <property type="entry name" value="C-type_cytochrome_biogenesis"/>
</dbReference>
<proteinExistence type="inferred from homology"/>
<reference evidence="10" key="1">
    <citation type="submission" date="2016-10" db="EMBL/GenBank/DDBJ databases">
        <authorList>
            <person name="Varghese N."/>
            <person name="Submissions S."/>
        </authorList>
    </citation>
    <scope>NUCLEOTIDE SEQUENCE [LARGE SCALE GENOMIC DNA]</scope>
    <source>
        <strain evidence="10">DSM 44796</strain>
    </source>
</reference>
<organism evidence="9 10">
    <name type="scientific">Lentzea albidocapillata subsp. violacea</name>
    <dbReference type="NCBI Taxonomy" id="128104"/>
    <lineage>
        <taxon>Bacteria</taxon>
        <taxon>Bacillati</taxon>
        <taxon>Actinomycetota</taxon>
        <taxon>Actinomycetes</taxon>
        <taxon>Pseudonocardiales</taxon>
        <taxon>Pseudonocardiaceae</taxon>
        <taxon>Lentzea</taxon>
    </lineage>
</organism>
<keyword evidence="6 7" id="KW-0408">Iron</keyword>
<protein>
    <recommendedName>
        <fullName evidence="7">Cytochrome c-type biogenesis protein</fullName>
    </recommendedName>
</protein>
<dbReference type="RefSeq" id="WP_090011914.1">
    <property type="nucleotide sequence ID" value="NZ_FNET01000019.1"/>
</dbReference>
<dbReference type="GO" id="GO:0017004">
    <property type="term" value="P:cytochrome complex assembly"/>
    <property type="evidence" value="ECO:0007669"/>
    <property type="project" value="UniProtKB-KW"/>
</dbReference>
<dbReference type="Gene3D" id="1.10.8.640">
    <property type="entry name" value="Cytochrome C biogenesis protein"/>
    <property type="match status" value="1"/>
</dbReference>
<feature type="transmembrane region" description="Helical" evidence="7">
    <location>
        <begin position="104"/>
        <end position="123"/>
    </location>
</feature>
<evidence type="ECO:0000256" key="1">
    <source>
        <dbReference type="ARBA" id="ARBA00010342"/>
    </source>
</evidence>
<dbReference type="InterPro" id="IPR038297">
    <property type="entry name" value="CcmH/CycL/NrfF/Ccl2_sf"/>
</dbReference>
<keyword evidence="7" id="KW-0472">Membrane</keyword>
<dbReference type="Proteomes" id="UP000199682">
    <property type="component" value="Unassembled WGS sequence"/>
</dbReference>
<accession>A0A1G9S111</accession>
<evidence type="ECO:0000259" key="8">
    <source>
        <dbReference type="Pfam" id="PF03918"/>
    </source>
</evidence>
<dbReference type="EMBL" id="FNET01000019">
    <property type="protein sequence ID" value="SDM29238.1"/>
    <property type="molecule type" value="Genomic_DNA"/>
</dbReference>
<evidence type="ECO:0000256" key="7">
    <source>
        <dbReference type="RuleBase" id="RU364112"/>
    </source>
</evidence>
<keyword evidence="5" id="KW-0201">Cytochrome c-type biogenesis</keyword>
<evidence type="ECO:0000256" key="4">
    <source>
        <dbReference type="ARBA" id="ARBA00022729"/>
    </source>
</evidence>
<evidence type="ECO:0000256" key="6">
    <source>
        <dbReference type="ARBA" id="ARBA00023004"/>
    </source>
</evidence>
<sequence>MRRLLVRWGSGLLLVVLLAVTVIGLAGGPGRETDRAYELEQRLRCPVCKSVSVADSPSDTAQAMRQVVRDQIAAGRTDDQIIDHFRARYGGWVLIDPPMSGRTLALWILSLAAVASSTTWFVLRWRRRPEPVEPSTEDREMVDAALEEIRTRDPIEEQP</sequence>
<keyword evidence="7" id="KW-1133">Transmembrane helix</keyword>
<evidence type="ECO:0000313" key="10">
    <source>
        <dbReference type="Proteomes" id="UP000199682"/>
    </source>
</evidence>
<evidence type="ECO:0000256" key="3">
    <source>
        <dbReference type="ARBA" id="ARBA00022723"/>
    </source>
</evidence>
<feature type="domain" description="CcmH/CycL/Ccl2/NrfF N-terminal" evidence="8">
    <location>
        <begin position="32"/>
        <end position="141"/>
    </location>
</feature>
<dbReference type="Pfam" id="PF03918">
    <property type="entry name" value="CcmH"/>
    <property type="match status" value="1"/>
</dbReference>
<dbReference type="GO" id="GO:0046872">
    <property type="term" value="F:metal ion binding"/>
    <property type="evidence" value="ECO:0007669"/>
    <property type="project" value="UniProtKB-KW"/>
</dbReference>
<keyword evidence="2 7" id="KW-0349">Heme</keyword>
<keyword evidence="4 7" id="KW-0732">Signal</keyword>
<gene>
    <name evidence="9" type="ORF">SAMN04488074_11990</name>
</gene>
<evidence type="ECO:0000256" key="5">
    <source>
        <dbReference type="ARBA" id="ARBA00022748"/>
    </source>
</evidence>
<dbReference type="PANTHER" id="PTHR47870:SF1">
    <property type="entry name" value="CYTOCHROME C-TYPE BIOGENESIS PROTEIN CCMH"/>
    <property type="match status" value="1"/>
</dbReference>
<name>A0A1G9S111_9PSEU</name>
<evidence type="ECO:0000256" key="2">
    <source>
        <dbReference type="ARBA" id="ARBA00022617"/>
    </source>
</evidence>
<keyword evidence="3 7" id="KW-0479">Metal-binding</keyword>